<gene>
    <name evidence="8" type="primary">LOC120267885</name>
</gene>
<dbReference type="GO" id="GO:0016491">
    <property type="term" value="F:oxidoreductase activity"/>
    <property type="evidence" value="ECO:0007669"/>
    <property type="project" value="UniProtKB-KW"/>
</dbReference>
<accession>A0AB40BVP0</accession>
<dbReference type="InterPro" id="IPR027443">
    <property type="entry name" value="IPNS-like_sf"/>
</dbReference>
<dbReference type="RefSeq" id="XP_039131492.1">
    <property type="nucleotide sequence ID" value="XM_039275558.1"/>
</dbReference>
<dbReference type="GO" id="GO:0046872">
    <property type="term" value="F:metal ion binding"/>
    <property type="evidence" value="ECO:0007669"/>
    <property type="project" value="UniProtKB-KW"/>
</dbReference>
<dbReference type="FunFam" id="2.60.120.330:FF:000079">
    <property type="entry name" value="Protein SRG1"/>
    <property type="match status" value="1"/>
</dbReference>
<dbReference type="Pfam" id="PF14226">
    <property type="entry name" value="DIOX_N"/>
    <property type="match status" value="1"/>
</dbReference>
<dbReference type="PROSITE" id="PS51471">
    <property type="entry name" value="FE2OG_OXY"/>
    <property type="match status" value="1"/>
</dbReference>
<comment type="similarity">
    <text evidence="1 5">Belongs to the iron/ascorbate-dependent oxidoreductase family.</text>
</comment>
<name>A0AB40BVP0_DIOCR</name>
<keyword evidence="3 5" id="KW-0560">Oxidoreductase</keyword>
<dbReference type="Proteomes" id="UP001515500">
    <property type="component" value="Chromosome 8"/>
</dbReference>
<dbReference type="InterPro" id="IPR050295">
    <property type="entry name" value="Plant_2OG-oxidoreductases"/>
</dbReference>
<dbReference type="PANTHER" id="PTHR47991">
    <property type="entry name" value="OXOGLUTARATE/IRON-DEPENDENT DIOXYGENASE"/>
    <property type="match status" value="1"/>
</dbReference>
<sequence length="363" mass="41321">MGVDSGDHEEVPSWGTSLPVESVQEIVRNDPSNVPEKYIHDFDYTQTDVVLTHLSSDIPVIDLSLLSYGDEVELQKLDMACRDWGFFQIINHGIEAQILQEVKENSAKFLELPIEEKNKYSMASDDVQGFGQVYVVSEEQKLDWADLFILVVYPTKFRKWTFWPTTPPEFIKAIEAYSSEANRVAKELFGSLSILLGMEKESLLKLHDEVMQALRINYYPTCSMPDKVIGVSPHSDTSTLTVLLQDDEVTGLQIRHSGGWVPVKPIPNALVLNVGDVLEVLSNGKYKSIEHRAMTNQNKVRMSIASFICPQDDVQIEPLDTMVNGTKNKRMYRKIRYGDFLRYSLQRNMDGKSHTNLIKLENE</sequence>
<evidence type="ECO:0000313" key="7">
    <source>
        <dbReference type="Proteomes" id="UP001515500"/>
    </source>
</evidence>
<keyword evidence="4 5" id="KW-0408">Iron</keyword>
<reference evidence="8" key="1">
    <citation type="submission" date="2025-08" db="UniProtKB">
        <authorList>
            <consortium name="RefSeq"/>
        </authorList>
    </citation>
    <scope>IDENTIFICATION</scope>
</reference>
<dbReference type="GeneID" id="120267885"/>
<keyword evidence="7" id="KW-1185">Reference proteome</keyword>
<dbReference type="InterPro" id="IPR044861">
    <property type="entry name" value="IPNS-like_FE2OG_OXY"/>
</dbReference>
<evidence type="ECO:0000256" key="4">
    <source>
        <dbReference type="ARBA" id="ARBA00023004"/>
    </source>
</evidence>
<protein>
    <submittedName>
        <fullName evidence="8">Protein SRG1-like</fullName>
    </submittedName>
</protein>
<feature type="domain" description="Fe2OG dioxygenase" evidence="6">
    <location>
        <begin position="209"/>
        <end position="310"/>
    </location>
</feature>
<dbReference type="Pfam" id="PF03171">
    <property type="entry name" value="2OG-FeII_Oxy"/>
    <property type="match status" value="1"/>
</dbReference>
<keyword evidence="2 5" id="KW-0479">Metal-binding</keyword>
<evidence type="ECO:0000256" key="5">
    <source>
        <dbReference type="RuleBase" id="RU003682"/>
    </source>
</evidence>
<dbReference type="SUPFAM" id="SSF51197">
    <property type="entry name" value="Clavaminate synthase-like"/>
    <property type="match status" value="1"/>
</dbReference>
<evidence type="ECO:0000256" key="1">
    <source>
        <dbReference type="ARBA" id="ARBA00008056"/>
    </source>
</evidence>
<evidence type="ECO:0000313" key="8">
    <source>
        <dbReference type="RefSeq" id="XP_039131492.1"/>
    </source>
</evidence>
<proteinExistence type="inferred from homology"/>
<dbReference type="InterPro" id="IPR026992">
    <property type="entry name" value="DIOX_N"/>
</dbReference>
<evidence type="ECO:0000256" key="3">
    <source>
        <dbReference type="ARBA" id="ARBA00023002"/>
    </source>
</evidence>
<organism evidence="7 8">
    <name type="scientific">Dioscorea cayennensis subsp. rotundata</name>
    <name type="common">White Guinea yam</name>
    <name type="synonym">Dioscorea rotundata</name>
    <dbReference type="NCBI Taxonomy" id="55577"/>
    <lineage>
        <taxon>Eukaryota</taxon>
        <taxon>Viridiplantae</taxon>
        <taxon>Streptophyta</taxon>
        <taxon>Embryophyta</taxon>
        <taxon>Tracheophyta</taxon>
        <taxon>Spermatophyta</taxon>
        <taxon>Magnoliopsida</taxon>
        <taxon>Liliopsida</taxon>
        <taxon>Dioscoreales</taxon>
        <taxon>Dioscoreaceae</taxon>
        <taxon>Dioscorea</taxon>
    </lineage>
</organism>
<evidence type="ECO:0000259" key="6">
    <source>
        <dbReference type="PROSITE" id="PS51471"/>
    </source>
</evidence>
<dbReference type="InterPro" id="IPR005123">
    <property type="entry name" value="Oxoglu/Fe-dep_dioxygenase_dom"/>
</dbReference>
<dbReference type="Gene3D" id="2.60.120.330">
    <property type="entry name" value="B-lactam Antibiotic, Isopenicillin N Synthase, Chain"/>
    <property type="match status" value="1"/>
</dbReference>
<evidence type="ECO:0000256" key="2">
    <source>
        <dbReference type="ARBA" id="ARBA00022723"/>
    </source>
</evidence>
<dbReference type="AlphaFoldDB" id="A0AB40BVP0"/>